<keyword evidence="3" id="KW-1185">Reference proteome</keyword>
<dbReference type="EMBL" id="FNJW01000008">
    <property type="protein sequence ID" value="SDQ38362.1"/>
    <property type="molecule type" value="Genomic_DNA"/>
</dbReference>
<feature type="chain" id="PRO_5011678966" evidence="1">
    <location>
        <begin position="23"/>
        <end position="74"/>
    </location>
</feature>
<sequence length="74" mass="7862">MKKLVRLLIVLILLWVAALVLAACSNGNEAVQKSETSSSESSNALFRLGALPAESAIPRILAKENTNELGVIKS</sequence>
<dbReference type="PROSITE" id="PS51257">
    <property type="entry name" value="PROKAR_LIPOPROTEIN"/>
    <property type="match status" value="1"/>
</dbReference>
<organism evidence="2 3">
    <name type="scientific">Carnobacterium viridans</name>
    <dbReference type="NCBI Taxonomy" id="174587"/>
    <lineage>
        <taxon>Bacteria</taxon>
        <taxon>Bacillati</taxon>
        <taxon>Bacillota</taxon>
        <taxon>Bacilli</taxon>
        <taxon>Lactobacillales</taxon>
        <taxon>Carnobacteriaceae</taxon>
        <taxon>Carnobacterium</taxon>
    </lineage>
</organism>
<evidence type="ECO:0000313" key="3">
    <source>
        <dbReference type="Proteomes" id="UP000199481"/>
    </source>
</evidence>
<proteinExistence type="predicted"/>
<accession>A0A1H1AFB4</accession>
<evidence type="ECO:0000313" key="2">
    <source>
        <dbReference type="EMBL" id="SDQ38362.1"/>
    </source>
</evidence>
<reference evidence="3" key="1">
    <citation type="submission" date="2016-10" db="EMBL/GenBank/DDBJ databases">
        <authorList>
            <person name="Varghese N."/>
            <person name="Submissions S."/>
        </authorList>
    </citation>
    <scope>NUCLEOTIDE SEQUENCE [LARGE SCALE GENOMIC DNA]</scope>
    <source>
        <strain evidence="3">MPL-11</strain>
    </source>
</reference>
<dbReference type="RefSeq" id="WP_035021218.1">
    <property type="nucleotide sequence ID" value="NZ_CP084916.1"/>
</dbReference>
<feature type="signal peptide" evidence="1">
    <location>
        <begin position="1"/>
        <end position="22"/>
    </location>
</feature>
<dbReference type="Proteomes" id="UP000199481">
    <property type="component" value="Unassembled WGS sequence"/>
</dbReference>
<dbReference type="AlphaFoldDB" id="A0A1H1AFB4"/>
<keyword evidence="1" id="KW-0732">Signal</keyword>
<evidence type="ECO:0000256" key="1">
    <source>
        <dbReference type="SAM" id="SignalP"/>
    </source>
</evidence>
<protein>
    <submittedName>
        <fullName evidence="2">NitT/TauT family transport system substrate-binding protein</fullName>
    </submittedName>
</protein>
<gene>
    <name evidence="2" type="ORF">SAMN04487752_2062</name>
</gene>
<name>A0A1H1AFB4_9LACT</name>